<dbReference type="Proteomes" id="UP000008834">
    <property type="component" value="Chromosome"/>
</dbReference>
<reference evidence="3" key="1">
    <citation type="submission" date="2004-12" db="EMBL/GenBank/DDBJ databases">
        <title>The genome sequence of Borrelia hermsii and Borrelia turicatae: comparative analysis of two agents of endemic N. America relapsing fever.</title>
        <authorList>
            <person name="Porcella S.F."/>
            <person name="Raffel S.J."/>
            <person name="Schrumpf M.E."/>
            <person name="Montgomery B."/>
            <person name="Smith T."/>
            <person name="Schwan T.G."/>
        </authorList>
    </citation>
    <scope>NUCLEOTIDE SEQUENCE [LARGE SCALE GENOMIC DNA]</scope>
    <source>
        <strain evidence="3">HS1 / DAH</strain>
    </source>
</reference>
<dbReference type="SMART" id="SM00564">
    <property type="entry name" value="PQQ"/>
    <property type="match status" value="2"/>
</dbReference>
<feature type="domain" description="Pyrrolo-quinoline quinone repeat" evidence="1">
    <location>
        <begin position="109"/>
        <end position="238"/>
    </location>
</feature>
<proteinExistence type="predicted"/>
<evidence type="ECO:0000313" key="3">
    <source>
        <dbReference type="Proteomes" id="UP000008834"/>
    </source>
</evidence>
<dbReference type="InterPro" id="IPR018391">
    <property type="entry name" value="PQQ_b-propeller_rpt"/>
</dbReference>
<dbReference type="InterPro" id="IPR015943">
    <property type="entry name" value="WD40/YVTN_repeat-like_dom_sf"/>
</dbReference>
<dbReference type="InterPro" id="IPR011047">
    <property type="entry name" value="Quinoprotein_ADH-like_sf"/>
</dbReference>
<organism evidence="2 3">
    <name type="scientific">Borrelia hermsii (strain HS1 / DAH)</name>
    <dbReference type="NCBI Taxonomy" id="314723"/>
    <lineage>
        <taxon>Bacteria</taxon>
        <taxon>Pseudomonadati</taxon>
        <taxon>Spirochaetota</taxon>
        <taxon>Spirochaetia</taxon>
        <taxon>Spirochaetales</taxon>
        <taxon>Borreliaceae</taxon>
        <taxon>Borrelia</taxon>
    </lineage>
</organism>
<dbReference type="PROSITE" id="PS51257">
    <property type="entry name" value="PROKAR_LIPOPROTEIN"/>
    <property type="match status" value="1"/>
</dbReference>
<dbReference type="InterPro" id="IPR002372">
    <property type="entry name" value="PQQ_rpt_dom"/>
</dbReference>
<protein>
    <submittedName>
        <fullName evidence="2">Hypothetical membrane spanning protein</fullName>
    </submittedName>
</protein>
<dbReference type="Pfam" id="PF13360">
    <property type="entry name" value="PQQ_2"/>
    <property type="match status" value="1"/>
</dbReference>
<name>A0AA34WDL3_BORHD</name>
<dbReference type="EMBL" id="CP000048">
    <property type="protein sequence ID" value="AAX17242.1"/>
    <property type="molecule type" value="Genomic_DNA"/>
</dbReference>
<dbReference type="AlphaFoldDB" id="A0AA34WDL3"/>
<gene>
    <name evidence="2" type="ordered locus">BH0743</name>
</gene>
<accession>A0AA34WDL3</accession>
<sequence length="567" mass="65630">MFNHYRMFVVLKVNVCIFIFLGACFSLSADVNLYFQKALTGQVLGNPILDERRNTITVLTKDRWLVTYTVSLNKKYSYRLDRTPYPFLLKDFGSGYYVITGRNEVQKIRRGKLIWRYNLGVPPIKAPSIGNGYILIPQADGKVIALRLGDGQKVFEANIEGKAATSSVVLENGNFYIANENYKMFAFNSEGEQIWSTELMSFPNALMISTNNEIVVGCQSGDVVVYDSDFGDMLGSISLNYPINFLFEKFNGEYIAVSDIGIFFNLSRNFDLMFSENLPLKLKEAVLYDNKNLFIVMESNGVLALDEYFKPVDRYDDIKEISGLVSNVGMIATGGFNWILTTYYYEYKDELDFIVWNHTLGNRYHQNRIDFREKSLVDHEDIYLALDEMLNSTYNRKVYNKFLSVLDSLVMKYGSFPKKYLNLYRKAINNWLAPKNGVDRIAQRGQLYKYFMYVDDAASVKSFINMAIEEKDINNVIQLVNSIAGFEYYYGQDELVYNYIQYVILNYQGNLEIAYAVLLSLRKIILNSTEDNLKRYRSKYLTLLKFVRRQNFSEKINQCINEIIVSL</sequence>
<dbReference type="KEGG" id="bhr:BH0743"/>
<evidence type="ECO:0000259" key="1">
    <source>
        <dbReference type="Pfam" id="PF13360"/>
    </source>
</evidence>
<evidence type="ECO:0000313" key="2">
    <source>
        <dbReference type="EMBL" id="AAX17242.1"/>
    </source>
</evidence>
<dbReference type="Gene3D" id="2.130.10.10">
    <property type="entry name" value="YVTN repeat-like/Quinoprotein amine dehydrogenase"/>
    <property type="match status" value="1"/>
</dbReference>
<dbReference type="SUPFAM" id="SSF50998">
    <property type="entry name" value="Quinoprotein alcohol dehydrogenase-like"/>
    <property type="match status" value="1"/>
</dbReference>